<dbReference type="Proteomes" id="UP000053237">
    <property type="component" value="Unassembled WGS sequence"/>
</dbReference>
<evidence type="ECO:0000313" key="2">
    <source>
        <dbReference type="EMBL" id="CCI42724.1"/>
    </source>
</evidence>
<dbReference type="InterPro" id="IPR009057">
    <property type="entry name" value="Homeodomain-like_sf"/>
</dbReference>
<protein>
    <recommendedName>
        <fullName evidence="4">Myb-like domain-containing protein</fullName>
    </recommendedName>
</protein>
<evidence type="ECO:0000313" key="3">
    <source>
        <dbReference type="Proteomes" id="UP000053237"/>
    </source>
</evidence>
<dbReference type="InterPro" id="IPR001005">
    <property type="entry name" value="SANT/Myb"/>
</dbReference>
<feature type="compositionally biased region" description="Basic residues" evidence="1">
    <location>
        <begin position="48"/>
        <end position="61"/>
    </location>
</feature>
<evidence type="ECO:0000256" key="1">
    <source>
        <dbReference type="SAM" id="MobiDB-lite"/>
    </source>
</evidence>
<comment type="caution">
    <text evidence="2">The sequence shown here is derived from an EMBL/GenBank/DDBJ whole genome shotgun (WGS) entry which is preliminary data.</text>
</comment>
<evidence type="ECO:0008006" key="4">
    <source>
        <dbReference type="Google" id="ProtNLM"/>
    </source>
</evidence>
<keyword evidence="3" id="KW-1185">Reference proteome</keyword>
<gene>
    <name evidence="2" type="ORF">BN9_035080</name>
</gene>
<dbReference type="PANTHER" id="PTHR16124">
    <property type="entry name" value="MIS18-BINDING PROTEIN 1"/>
    <property type="match status" value="1"/>
</dbReference>
<name>A0A024G7R8_9STRA</name>
<dbReference type="PANTHER" id="PTHR16124:SF3">
    <property type="entry name" value="MIS18-BINDING PROTEIN 1"/>
    <property type="match status" value="1"/>
</dbReference>
<dbReference type="EMBL" id="CAIX01000038">
    <property type="protein sequence ID" value="CCI42724.1"/>
    <property type="molecule type" value="Genomic_DNA"/>
</dbReference>
<dbReference type="OrthoDB" id="118550at2759"/>
<feature type="region of interest" description="Disordered" evidence="1">
    <location>
        <begin position="452"/>
        <end position="482"/>
    </location>
</feature>
<dbReference type="GO" id="GO:0000775">
    <property type="term" value="C:chromosome, centromeric region"/>
    <property type="evidence" value="ECO:0007669"/>
    <property type="project" value="TreeGrafter"/>
</dbReference>
<feature type="region of interest" description="Disordered" evidence="1">
    <location>
        <begin position="548"/>
        <end position="585"/>
    </location>
</feature>
<feature type="compositionally biased region" description="Polar residues" evidence="1">
    <location>
        <begin position="7"/>
        <end position="30"/>
    </location>
</feature>
<feature type="compositionally biased region" description="Acidic residues" evidence="1">
    <location>
        <begin position="568"/>
        <end position="585"/>
    </location>
</feature>
<dbReference type="InterPro" id="IPR039110">
    <property type="entry name" value="KNL2-like"/>
</dbReference>
<accession>A0A024G7R8</accession>
<proteinExistence type="predicted"/>
<dbReference type="CDD" id="cd00167">
    <property type="entry name" value="SANT"/>
    <property type="match status" value="1"/>
</dbReference>
<dbReference type="Gene3D" id="1.10.10.60">
    <property type="entry name" value="Homeodomain-like"/>
    <property type="match status" value="1"/>
</dbReference>
<feature type="region of interest" description="Disordered" evidence="1">
    <location>
        <begin position="1"/>
        <end position="72"/>
    </location>
</feature>
<reference evidence="2 3" key="1">
    <citation type="submission" date="2012-05" db="EMBL/GenBank/DDBJ databases">
        <title>Recombination and specialization in a pathogen metapopulation.</title>
        <authorList>
            <person name="Gardiner A."/>
            <person name="Kemen E."/>
            <person name="Schultz-Larsen T."/>
            <person name="MacLean D."/>
            <person name="Van Oosterhout C."/>
            <person name="Jones J.D.G."/>
        </authorList>
    </citation>
    <scope>NUCLEOTIDE SEQUENCE [LARGE SCALE GENOMIC DNA]</scope>
    <source>
        <strain evidence="2 3">Ac Nc2</strain>
    </source>
</reference>
<dbReference type="STRING" id="65357.A0A024G7R8"/>
<dbReference type="AlphaFoldDB" id="A0A024G7R8"/>
<dbReference type="SUPFAM" id="SSF46689">
    <property type="entry name" value="Homeodomain-like"/>
    <property type="match status" value="1"/>
</dbReference>
<organism evidence="2 3">
    <name type="scientific">Albugo candida</name>
    <dbReference type="NCBI Taxonomy" id="65357"/>
    <lineage>
        <taxon>Eukaryota</taxon>
        <taxon>Sar</taxon>
        <taxon>Stramenopiles</taxon>
        <taxon>Oomycota</taxon>
        <taxon>Peronosporomycetes</taxon>
        <taxon>Albuginales</taxon>
        <taxon>Albuginaceae</taxon>
        <taxon>Albugo</taxon>
    </lineage>
</organism>
<sequence>MLKTRKILSSNSTLHGTPPSQTDSSTIRKSNGQDDIVGEMDCGTPIKLHFRSNKKRKRSKRNTSPIKSSVENDKKLLSKQSVSISRALSADTKKNKVIRLSEWCIQWPPLFKKDPETKRVLECSISVMIDGFMLGRKLSLLVVRRVTTNNVIVISRSSETDRIDAFSVELEGCLDIEKGKDRNIPVKVMELMVEGFPSQWKKRLCKLLKKAKSLKQDQKTQNDSFFLQKYAQSMCKKAKMTGKKELDPLMEWWRGDKPGASSVMDRLDDTSILYTSQRQGKVASSKNVRCMGKDLEKIELKGEKLLRSSKGLNDWTEIQLEALETAKFSIPPNDSNFWEQVAELLPGKTASECRSKSFEQTSSPFRRKSSRSGTQASTPNDNESKFPDAHKMHRVGSNLWKKQVRGFVKKYEAQNADDIFTETPMKHAVQALELDTQQFKTPEILASTLGLPQDEMNANGPESLDQKLNFDDSDSDAQPLNHGREVLGDLDTLRRDEVDSYVLAIKRRLRHRHGLKRDSCVSKLRKENCLRAKSKTTVSTTQNCGNRVMEGTISPGGTASIQFKDDDSFSEELDKEDDSQSDYED</sequence>
<dbReference type="InParanoid" id="A0A024G7R8"/>
<feature type="region of interest" description="Disordered" evidence="1">
    <location>
        <begin position="350"/>
        <end position="389"/>
    </location>
</feature>
<feature type="compositionally biased region" description="Polar residues" evidence="1">
    <location>
        <begin position="371"/>
        <end position="381"/>
    </location>
</feature>